<dbReference type="AlphaFoldDB" id="A0AAP0N3J1"/>
<protein>
    <recommendedName>
        <fullName evidence="3">Ubiquitin-like protease family profile domain-containing protein</fullName>
    </recommendedName>
</protein>
<organism evidence="1 2">
    <name type="scientific">Citrus x changshan-huyou</name>
    <dbReference type="NCBI Taxonomy" id="2935761"/>
    <lineage>
        <taxon>Eukaryota</taxon>
        <taxon>Viridiplantae</taxon>
        <taxon>Streptophyta</taxon>
        <taxon>Embryophyta</taxon>
        <taxon>Tracheophyta</taxon>
        <taxon>Spermatophyta</taxon>
        <taxon>Magnoliopsida</taxon>
        <taxon>eudicotyledons</taxon>
        <taxon>Gunneridae</taxon>
        <taxon>Pentapetalae</taxon>
        <taxon>rosids</taxon>
        <taxon>malvids</taxon>
        <taxon>Sapindales</taxon>
        <taxon>Rutaceae</taxon>
        <taxon>Aurantioideae</taxon>
        <taxon>Citrus</taxon>
    </lineage>
</organism>
<dbReference type="Proteomes" id="UP001428341">
    <property type="component" value="Unassembled WGS sequence"/>
</dbReference>
<comment type="caution">
    <text evidence="1">The sequence shown here is derived from an EMBL/GenBank/DDBJ whole genome shotgun (WGS) entry which is preliminary data.</text>
</comment>
<reference evidence="1 2" key="1">
    <citation type="submission" date="2024-05" db="EMBL/GenBank/DDBJ databases">
        <title>Haplotype-resolved chromosome-level genome assembly of Huyou (Citrus changshanensis).</title>
        <authorList>
            <person name="Miao C."/>
            <person name="Chen W."/>
            <person name="Wu Y."/>
            <person name="Wang L."/>
            <person name="Zhao S."/>
            <person name="Grierson D."/>
            <person name="Xu C."/>
            <person name="Chen K."/>
        </authorList>
    </citation>
    <scope>NUCLEOTIDE SEQUENCE [LARGE SCALE GENOMIC DNA]</scope>
    <source>
        <strain evidence="1">01-14</strain>
        <tissue evidence="1">Leaf</tissue>
    </source>
</reference>
<dbReference type="PANTHER" id="PTHR10775:SF182">
    <property type="entry name" value="TRANSPOSON, EN_SPM-LIKE, TRANSPOSASE-ASSOCIATED DOMAIN PROTEIN-RELATED"/>
    <property type="match status" value="1"/>
</dbReference>
<proteinExistence type="predicted"/>
<evidence type="ECO:0000313" key="1">
    <source>
        <dbReference type="EMBL" id="KAK9229881.1"/>
    </source>
</evidence>
<dbReference type="PANTHER" id="PTHR10775">
    <property type="entry name" value="OS08G0208400 PROTEIN"/>
    <property type="match status" value="1"/>
</dbReference>
<accession>A0AAP0N3J1</accession>
<evidence type="ECO:0008006" key="3">
    <source>
        <dbReference type="Google" id="ProtNLM"/>
    </source>
</evidence>
<evidence type="ECO:0000313" key="2">
    <source>
        <dbReference type="Proteomes" id="UP001428341"/>
    </source>
</evidence>
<dbReference type="Gene3D" id="3.40.395.10">
    <property type="entry name" value="Adenoviral Proteinase, Chain A"/>
    <property type="match status" value="1"/>
</dbReference>
<dbReference type="InterPro" id="IPR038765">
    <property type="entry name" value="Papain-like_cys_pep_sf"/>
</dbReference>
<gene>
    <name evidence="1" type="ORF">WN944_022847</name>
</gene>
<sequence>MNFDLKKKKAFNNEVEERDPPKLLTGHDVWEQVKGINNKWGKGTSKKRKSVDDSNTSNCWKKKSIFFDLEYCIYLLVRHQLDVMHIERNVRESIYGTLLNIPGKTNYLPHPLDNEVFESECLAYIGRDDCYALATMEWLGLNHMHIYMACLYDKIPADKMGKPFGFMNLVTAHWILVVIDVAAKTGYFMDPQGNSPAEDIKELVPKPPGSYECGYYIMLYMRDIIVDPSLLLNNFNNKSIYTQTEMDERRPVLHSHVHLLGYISLV</sequence>
<dbReference type="EMBL" id="JBCGBO010000001">
    <property type="protein sequence ID" value="KAK9229881.1"/>
    <property type="molecule type" value="Genomic_DNA"/>
</dbReference>
<name>A0AAP0N3J1_9ROSI</name>
<keyword evidence="2" id="KW-1185">Reference proteome</keyword>
<dbReference type="SUPFAM" id="SSF54001">
    <property type="entry name" value="Cysteine proteinases"/>
    <property type="match status" value="1"/>
</dbReference>